<sequence length="109" mass="12735">MNFKTIVIIILAVLITVIFMQNTDEVVFTLLWKQIYISKLWMMLTVTLFGFIIGVIVARPKKKKEIETTAYQNAKDVPLEVNNISKEDNDYISMKKTNQLSDEDRDYLQ</sequence>
<keyword evidence="1" id="KW-0812">Transmembrane</keyword>
<dbReference type="AlphaFoldDB" id="A0A4U1BTL8"/>
<proteinExistence type="predicted"/>
<keyword evidence="1" id="KW-1133">Transmembrane helix</keyword>
<feature type="transmembrane region" description="Helical" evidence="1">
    <location>
        <begin position="36"/>
        <end position="58"/>
    </location>
</feature>
<evidence type="ECO:0000313" key="2">
    <source>
        <dbReference type="EMBL" id="TKB95261.1"/>
    </source>
</evidence>
<reference evidence="2 3" key="1">
    <citation type="submission" date="2019-04" db="EMBL/GenBank/DDBJ databases">
        <title>Pedobacter sp. AR-3-17 sp. nov., isolated from Arctic soil.</title>
        <authorList>
            <person name="Dahal R.H."/>
            <person name="Kim D.-U."/>
        </authorList>
    </citation>
    <scope>NUCLEOTIDE SEQUENCE [LARGE SCALE GENOMIC DNA]</scope>
    <source>
        <strain evidence="2 3">AR-3-17</strain>
    </source>
</reference>
<gene>
    <name evidence="2" type="ORF">FA046_16795</name>
</gene>
<organism evidence="2 3">
    <name type="scientific">Pedobacter cryophilus</name>
    <dbReference type="NCBI Taxonomy" id="2571271"/>
    <lineage>
        <taxon>Bacteria</taxon>
        <taxon>Pseudomonadati</taxon>
        <taxon>Bacteroidota</taxon>
        <taxon>Sphingobacteriia</taxon>
        <taxon>Sphingobacteriales</taxon>
        <taxon>Sphingobacteriaceae</taxon>
        <taxon>Pedobacter</taxon>
    </lineage>
</organism>
<dbReference type="RefSeq" id="WP_136827699.1">
    <property type="nucleotide sequence ID" value="NZ_SWBP01000009.1"/>
</dbReference>
<name>A0A4U1BTL8_9SPHI</name>
<dbReference type="Proteomes" id="UP000308181">
    <property type="component" value="Unassembled WGS sequence"/>
</dbReference>
<keyword evidence="1" id="KW-0472">Membrane</keyword>
<evidence type="ECO:0000256" key="1">
    <source>
        <dbReference type="SAM" id="Phobius"/>
    </source>
</evidence>
<keyword evidence="3" id="KW-1185">Reference proteome</keyword>
<evidence type="ECO:0000313" key="3">
    <source>
        <dbReference type="Proteomes" id="UP000308181"/>
    </source>
</evidence>
<dbReference type="EMBL" id="SWBP01000009">
    <property type="protein sequence ID" value="TKB95261.1"/>
    <property type="molecule type" value="Genomic_DNA"/>
</dbReference>
<comment type="caution">
    <text evidence="2">The sequence shown here is derived from an EMBL/GenBank/DDBJ whole genome shotgun (WGS) entry which is preliminary data.</text>
</comment>
<protein>
    <recommendedName>
        <fullName evidence="4">Lipopolysaccharide assembly protein A domain-containing protein</fullName>
    </recommendedName>
</protein>
<dbReference type="OrthoDB" id="798432at2"/>
<evidence type="ECO:0008006" key="4">
    <source>
        <dbReference type="Google" id="ProtNLM"/>
    </source>
</evidence>
<accession>A0A4U1BTL8</accession>